<feature type="compositionally biased region" description="Basic residues" evidence="1">
    <location>
        <begin position="328"/>
        <end position="347"/>
    </location>
</feature>
<evidence type="ECO:0000256" key="1">
    <source>
        <dbReference type="SAM" id="MobiDB-lite"/>
    </source>
</evidence>
<dbReference type="RefSeq" id="XP_043014041.1">
    <property type="nucleotide sequence ID" value="XM_043149435.1"/>
</dbReference>
<feature type="compositionally biased region" description="Low complexity" evidence="1">
    <location>
        <begin position="892"/>
        <end position="902"/>
    </location>
</feature>
<accession>A0A9P8ADA5</accession>
<dbReference type="GeneID" id="66073984"/>
<feature type="compositionally biased region" description="Low complexity" evidence="1">
    <location>
        <begin position="1216"/>
        <end position="1229"/>
    </location>
</feature>
<feature type="region of interest" description="Disordered" evidence="1">
    <location>
        <begin position="322"/>
        <end position="377"/>
    </location>
</feature>
<dbReference type="AlphaFoldDB" id="A0A9P8ADA5"/>
<organism evidence="2 3">
    <name type="scientific">Marasmius oreades</name>
    <name type="common">fairy-ring Marasmius</name>
    <dbReference type="NCBI Taxonomy" id="181124"/>
    <lineage>
        <taxon>Eukaryota</taxon>
        <taxon>Fungi</taxon>
        <taxon>Dikarya</taxon>
        <taxon>Basidiomycota</taxon>
        <taxon>Agaricomycotina</taxon>
        <taxon>Agaricomycetes</taxon>
        <taxon>Agaricomycetidae</taxon>
        <taxon>Agaricales</taxon>
        <taxon>Marasmiineae</taxon>
        <taxon>Marasmiaceae</taxon>
        <taxon>Marasmius</taxon>
    </lineage>
</organism>
<feature type="region of interest" description="Disordered" evidence="1">
    <location>
        <begin position="854"/>
        <end position="908"/>
    </location>
</feature>
<feature type="compositionally biased region" description="Basic residues" evidence="1">
    <location>
        <begin position="1184"/>
        <end position="1194"/>
    </location>
</feature>
<name>A0A9P8ADA5_9AGAR</name>
<feature type="compositionally biased region" description="Polar residues" evidence="1">
    <location>
        <begin position="1162"/>
        <end position="1179"/>
    </location>
</feature>
<dbReference type="OrthoDB" id="3056461at2759"/>
<feature type="region of interest" description="Disordered" evidence="1">
    <location>
        <begin position="1145"/>
        <end position="1256"/>
    </location>
</feature>
<feature type="compositionally biased region" description="Basic residues" evidence="1">
    <location>
        <begin position="208"/>
        <end position="219"/>
    </location>
</feature>
<protein>
    <submittedName>
        <fullName evidence="2">Uncharacterized protein</fullName>
    </submittedName>
</protein>
<dbReference type="Proteomes" id="UP001049176">
    <property type="component" value="Chromosome 2"/>
</dbReference>
<feature type="compositionally biased region" description="Pro residues" evidence="1">
    <location>
        <begin position="859"/>
        <end position="891"/>
    </location>
</feature>
<proteinExistence type="predicted"/>
<feature type="compositionally biased region" description="Low complexity" evidence="1">
    <location>
        <begin position="1196"/>
        <end position="1207"/>
    </location>
</feature>
<comment type="caution">
    <text evidence="2">The sequence shown here is derived from an EMBL/GenBank/DDBJ whole genome shotgun (WGS) entry which is preliminary data.</text>
</comment>
<evidence type="ECO:0000313" key="3">
    <source>
        <dbReference type="Proteomes" id="UP001049176"/>
    </source>
</evidence>
<evidence type="ECO:0000313" key="2">
    <source>
        <dbReference type="EMBL" id="KAG7097571.1"/>
    </source>
</evidence>
<keyword evidence="3" id="KW-1185">Reference proteome</keyword>
<feature type="region of interest" description="Disordered" evidence="1">
    <location>
        <begin position="193"/>
        <end position="219"/>
    </location>
</feature>
<dbReference type="KEGG" id="more:E1B28_004908"/>
<dbReference type="EMBL" id="CM032182">
    <property type="protein sequence ID" value="KAG7097571.1"/>
    <property type="molecule type" value="Genomic_DNA"/>
</dbReference>
<sequence>MDDLRSELSTIQHRAEEMKRIGEGALKAIAVGMASTGLSEFVPDLNAPAEDEWNVLHRGIAIKTFQDGMLVGGGYDEWAPLEDKYENNSWMASIYNNYIFHYIRGKVKRELNNPGVLQEDRELDKVKKSQAKVAERRTAILRKLGHSNDVQDLFRTVNCISDTEELPDGSLKVLAKPDRCSLLSELAGVLDEVREGNGQPQAKEGGQKGRRTPRKGNLPHKHVWEELPSHPSEIVYPKAGTVPMDYFNAEFFNSLSVEQWAPYSQSPYIALPPDLSVEEFLNEESPHPFKKMKQDQFMKAYGNAVLKRYNFPSMAEIKAARKAERENRWKKKEHVKKANRMRRKMNRKVRDSSSSDESDGEEEEKEGDDADDEPEDIPEQEGVFTSVMDLEKDAEAPAHLRWRGENILHFADNEIGWEWFRTPEGKIIRQGIRGSIPRVVEGEEVRFLSTEGPKETRPRPRDKTDEFVGPIRVAFSGQHLCYYADMGDQYEWWENEKAEVVFEGKLGQQQHVLVKPSNIEVVFTSVGGYHDEPPNNYDFKKLERQLMPARQKMNGVVVLYYHHRRLRYQWWRKMDGQVVREGIEGSVPFKCKGDEVVFPRSDAMNQRELPIGDKKGHHGPIEFLLKRDCIPILYYADLKKDYEWVEDRGEKRIIYAGKRGSWRHRLLDPVERWIDVVQVEDNGEMEVDPENGPEIVFCSDSGHQTCTLYECDEDPFQVYVTVDLSQEVMWEWHHWEMGDSPADIRRQGPVCSIPNVIHATKLVYIQPQDYNPSNKTTCKEVWRTWSVDGRLGPWKWKWKGRDLSICWEVNSVEMIERWFEPLSRAIIWEGTWGTSEVELDRKTREVHFTNDQLQHTVIEPPPPTPPPPPPPGPTAPAPPGPPPPPSGPPTSGPAGPSSTQPPHLSASTGQPLYLARPYICKNSETPQNPNWPHEGHEIYRTVISSEGTEWWYTLHGGLLSVGPIGVGWEQLSDREMIFLATPPGYIEAQGPQMQLTESQRRVEEVMWKAAEDMKKDRNEWKVIKGMNDGKLVWGLYSMRANREVWLEEGGREVVRQGYYGRTAIITPDWRVYWKPSLANEIWLFNYRGTRMSHIVFHEGGEQWVDRNGNRIFESGQWIDNCFIGNHNSTLELIQVPAGYIHRQNTTQPPEAAQQDEDREKTPTQGGATVTASATAWSETGAQRGGRRGKKKGRGGSRSSSQASSQASAPPGQYIPGSSSNRRSGSIASIMSQGSSRSFAGQRSHRVRESQNPYAGE</sequence>
<feature type="compositionally biased region" description="Acidic residues" evidence="1">
    <location>
        <begin position="354"/>
        <end position="377"/>
    </location>
</feature>
<gene>
    <name evidence="2" type="ORF">E1B28_004908</name>
</gene>
<reference evidence="2" key="1">
    <citation type="journal article" date="2021" name="Genome Biol. Evol.">
        <title>The assembled and annotated genome of the fairy-ring fungus Marasmius oreades.</title>
        <authorList>
            <person name="Hiltunen M."/>
            <person name="Ament-Velasquez S.L."/>
            <person name="Johannesson H."/>
        </authorList>
    </citation>
    <scope>NUCLEOTIDE SEQUENCE</scope>
    <source>
        <strain evidence="2">03SP1</strain>
    </source>
</reference>
<feature type="compositionally biased region" description="Polar residues" evidence="1">
    <location>
        <begin position="1230"/>
        <end position="1240"/>
    </location>
</feature>